<proteinExistence type="predicted"/>
<gene>
    <name evidence="1" type="ORF">ZHAS_00009121</name>
</gene>
<dbReference type="EMBL" id="ATLV01016673">
    <property type="status" value="NOT_ANNOTATED_CDS"/>
    <property type="molecule type" value="Genomic_DNA"/>
</dbReference>
<dbReference type="AlphaFoldDB" id="A0A084VU74"/>
<dbReference type="EnsemblMetazoa" id="ASIC009121-RA">
    <property type="protein sequence ID" value="ASIC009121-PA"/>
    <property type="gene ID" value="ASIC009121"/>
</dbReference>
<evidence type="ECO:0000313" key="3">
    <source>
        <dbReference type="Proteomes" id="UP000030765"/>
    </source>
</evidence>
<dbReference type="VEuPathDB" id="VectorBase:ASIS000351"/>
<evidence type="ECO:0000313" key="1">
    <source>
        <dbReference type="EMBL" id="KFB41518.1"/>
    </source>
</evidence>
<dbReference type="Proteomes" id="UP000030765">
    <property type="component" value="Unassembled WGS sequence"/>
</dbReference>
<reference evidence="1 3" key="1">
    <citation type="journal article" date="2014" name="BMC Genomics">
        <title>Genome sequence of Anopheles sinensis provides insight into genetics basis of mosquito competence for malaria parasites.</title>
        <authorList>
            <person name="Zhou D."/>
            <person name="Zhang D."/>
            <person name="Ding G."/>
            <person name="Shi L."/>
            <person name="Hou Q."/>
            <person name="Ye Y."/>
            <person name="Xu Y."/>
            <person name="Zhou H."/>
            <person name="Xiong C."/>
            <person name="Li S."/>
            <person name="Yu J."/>
            <person name="Hong S."/>
            <person name="Yu X."/>
            <person name="Zou P."/>
            <person name="Chen C."/>
            <person name="Chang X."/>
            <person name="Wang W."/>
            <person name="Lv Y."/>
            <person name="Sun Y."/>
            <person name="Ma L."/>
            <person name="Shen B."/>
            <person name="Zhu C."/>
        </authorList>
    </citation>
    <scope>NUCLEOTIDE SEQUENCE [LARGE SCALE GENOMIC DNA]</scope>
</reference>
<evidence type="ECO:0000313" key="2">
    <source>
        <dbReference type="EnsemblMetazoa" id="ASIC009121-PA"/>
    </source>
</evidence>
<dbReference type="EMBL" id="KE525102">
    <property type="protein sequence ID" value="KFB41518.1"/>
    <property type="molecule type" value="Genomic_DNA"/>
</dbReference>
<sequence>MNWINARLSRIINHFRFVEQRKTLHFTLKELETLQLFSREKWRELGSQVAVDSASLVLHSTERVQLHPDEWTNHGAKRLHVLLRYGLKAGSEEEPDNFVDAGENVEETVRAGIAE</sequence>
<protein>
    <submittedName>
        <fullName evidence="1 2">Uncharacterized protein</fullName>
    </submittedName>
</protein>
<keyword evidence="3" id="KW-1185">Reference proteome</keyword>
<accession>A0A084VU74</accession>
<organism evidence="1">
    <name type="scientific">Anopheles sinensis</name>
    <name type="common">Mosquito</name>
    <dbReference type="NCBI Taxonomy" id="74873"/>
    <lineage>
        <taxon>Eukaryota</taxon>
        <taxon>Metazoa</taxon>
        <taxon>Ecdysozoa</taxon>
        <taxon>Arthropoda</taxon>
        <taxon>Hexapoda</taxon>
        <taxon>Insecta</taxon>
        <taxon>Pterygota</taxon>
        <taxon>Neoptera</taxon>
        <taxon>Endopterygota</taxon>
        <taxon>Diptera</taxon>
        <taxon>Nematocera</taxon>
        <taxon>Culicoidea</taxon>
        <taxon>Culicidae</taxon>
        <taxon>Anophelinae</taxon>
        <taxon>Anopheles</taxon>
    </lineage>
</organism>
<name>A0A084VU74_ANOSI</name>
<dbReference type="VEuPathDB" id="VectorBase:ASIC009121"/>
<reference evidence="2" key="2">
    <citation type="submission" date="2020-05" db="UniProtKB">
        <authorList>
            <consortium name="EnsemblMetazoa"/>
        </authorList>
    </citation>
    <scope>IDENTIFICATION</scope>
</reference>